<organism evidence="1 2">
    <name type="scientific">Brassica cretica</name>
    <name type="common">Mustard</name>
    <dbReference type="NCBI Taxonomy" id="69181"/>
    <lineage>
        <taxon>Eukaryota</taxon>
        <taxon>Viridiplantae</taxon>
        <taxon>Streptophyta</taxon>
        <taxon>Embryophyta</taxon>
        <taxon>Tracheophyta</taxon>
        <taxon>Spermatophyta</taxon>
        <taxon>Magnoliopsida</taxon>
        <taxon>eudicotyledons</taxon>
        <taxon>Gunneridae</taxon>
        <taxon>Pentapetalae</taxon>
        <taxon>rosids</taxon>
        <taxon>malvids</taxon>
        <taxon>Brassicales</taxon>
        <taxon>Brassicaceae</taxon>
        <taxon>Brassiceae</taxon>
        <taxon>Brassica</taxon>
    </lineage>
</organism>
<dbReference type="Proteomes" id="UP000266723">
    <property type="component" value="Unassembled WGS sequence"/>
</dbReference>
<keyword evidence="2" id="KW-1185">Reference proteome</keyword>
<reference evidence="1 2" key="1">
    <citation type="journal article" date="2020" name="BMC Genomics">
        <title>Intraspecific diversification of the crop wild relative Brassica cretica Lam. using demographic model selection.</title>
        <authorList>
            <person name="Kioukis A."/>
            <person name="Michalopoulou V.A."/>
            <person name="Briers L."/>
            <person name="Pirintsos S."/>
            <person name="Studholme D.J."/>
            <person name="Pavlidis P."/>
            <person name="Sarris P.F."/>
        </authorList>
    </citation>
    <scope>NUCLEOTIDE SEQUENCE [LARGE SCALE GENOMIC DNA]</scope>
    <source>
        <strain evidence="2">cv. PFS-1207/04</strain>
    </source>
</reference>
<comment type="caution">
    <text evidence="1">The sequence shown here is derived from an EMBL/GenBank/DDBJ whole genome shotgun (WGS) entry which is preliminary data.</text>
</comment>
<protein>
    <submittedName>
        <fullName evidence="1">Uncharacterized protein</fullName>
    </submittedName>
</protein>
<evidence type="ECO:0000313" key="2">
    <source>
        <dbReference type="Proteomes" id="UP000266723"/>
    </source>
</evidence>
<evidence type="ECO:0000313" key="1">
    <source>
        <dbReference type="EMBL" id="KAF3494627.1"/>
    </source>
</evidence>
<sequence length="204" mass="22793">MFKQQNFRIPIGFDMYFFLSITTKQLVLLTDLKSRRCSSISLRLLRSVKPETGVDRILLDAEVFLNTHASQRECQPSYSTGMKKDKRCCYVSFSRWTKELQRTVSAFNCKTCNNVNVVGVLRFDQTGNDDDDMHGMNSISAKVDVGESSLSHGDLGFNGEKLCSSSVFHQPVVSTLVSVTILFDLTEDTTAANRSSSSSGQIDF</sequence>
<dbReference type="EMBL" id="QGKV02002055">
    <property type="protein sequence ID" value="KAF3494627.1"/>
    <property type="molecule type" value="Genomic_DNA"/>
</dbReference>
<proteinExistence type="predicted"/>
<accession>A0ABQ7AAB2</accession>
<name>A0ABQ7AAB2_BRACR</name>
<gene>
    <name evidence="1" type="ORF">DY000_02054016</name>
</gene>